<accession>A0A0L6W3W5</accession>
<protein>
    <recommendedName>
        <fullName evidence="2">DUF362 domain-containing protein</fullName>
    </recommendedName>
</protein>
<evidence type="ECO:0000313" key="4">
    <source>
        <dbReference type="Proteomes" id="UP000037175"/>
    </source>
</evidence>
<dbReference type="EMBL" id="LGTE01000006">
    <property type="protein sequence ID" value="KNZ70058.1"/>
    <property type="molecule type" value="Genomic_DNA"/>
</dbReference>
<comment type="caution">
    <text evidence="3">The sequence shown here is derived from an EMBL/GenBank/DDBJ whole genome shotgun (WGS) entry which is preliminary data.</text>
</comment>
<proteinExistence type="predicted"/>
<keyword evidence="1" id="KW-0472">Membrane</keyword>
<sequence length="360" mass="41415">MSTVYVFKTRPETVVDDYIKLLKTAQVNRHLDPNTTTILKDNISWHFPYLSANTTPWQLEGTILGLKELGFRDITCVQNKTVVTNAFKGEKLNKYVPIFKKYNIPVLYNFRDEDMKWVTYEPKGDILVLDKIFPEGIRIPDYFFGKNVVHLPTMKCHIYTTTTGAMKNAFGGLLNTKRHYTHSVIHETLVDLLTIQKEIHPGVFAVMDGTVCGNGPGPRTMEPIEKDYILASADQVAIDAIAAKMMGFDPLSLPFIRLAHEKGLGVGDPRQIEIVGEDIERVNFNFSVGDNLASRVGDLLWFGPLKAMQNLFFRTPLVNLFIFGSFFYHDYFWWPTRGKKKMEYVRKNYRWGQLFDKYSE</sequence>
<keyword evidence="1" id="KW-0812">Transmembrane</keyword>
<dbReference type="Pfam" id="PF04015">
    <property type="entry name" value="DUF362"/>
    <property type="match status" value="1"/>
</dbReference>
<reference evidence="4" key="1">
    <citation type="submission" date="2015-07" db="EMBL/GenBank/DDBJ databases">
        <title>Complete Genome of Thermincola ferriacetica strain Z-0001T.</title>
        <authorList>
            <person name="Lusk B."/>
            <person name="Badalamenti J.P."/>
            <person name="Parameswaran P."/>
            <person name="Bond D.R."/>
            <person name="Torres C.I."/>
        </authorList>
    </citation>
    <scope>NUCLEOTIDE SEQUENCE [LARGE SCALE GENOMIC DNA]</scope>
    <source>
        <strain evidence="4">Z-0001</strain>
    </source>
</reference>
<dbReference type="InterPro" id="IPR007160">
    <property type="entry name" value="DUF362"/>
</dbReference>
<gene>
    <name evidence="3" type="ORF">Tfer_1198</name>
</gene>
<dbReference type="PATRIC" id="fig|281456.6.peg.1271"/>
<keyword evidence="1" id="KW-1133">Transmembrane helix</keyword>
<organism evidence="3 4">
    <name type="scientific">Thermincola ferriacetica</name>
    <dbReference type="NCBI Taxonomy" id="281456"/>
    <lineage>
        <taxon>Bacteria</taxon>
        <taxon>Bacillati</taxon>
        <taxon>Bacillota</taxon>
        <taxon>Clostridia</taxon>
        <taxon>Eubacteriales</taxon>
        <taxon>Thermincolaceae</taxon>
        <taxon>Thermincola</taxon>
    </lineage>
</organism>
<keyword evidence="4" id="KW-1185">Reference proteome</keyword>
<dbReference type="Proteomes" id="UP000037175">
    <property type="component" value="Unassembled WGS sequence"/>
</dbReference>
<name>A0A0L6W3W5_9FIRM</name>
<feature type="transmembrane region" description="Helical" evidence="1">
    <location>
        <begin position="317"/>
        <end position="334"/>
    </location>
</feature>
<feature type="domain" description="DUF362" evidence="2">
    <location>
        <begin position="39"/>
        <end position="244"/>
    </location>
</feature>
<dbReference type="AlphaFoldDB" id="A0A0L6W3W5"/>
<evidence type="ECO:0000259" key="2">
    <source>
        <dbReference type="Pfam" id="PF04015"/>
    </source>
</evidence>
<evidence type="ECO:0000313" key="3">
    <source>
        <dbReference type="EMBL" id="KNZ70058.1"/>
    </source>
</evidence>
<evidence type="ECO:0000256" key="1">
    <source>
        <dbReference type="SAM" id="Phobius"/>
    </source>
</evidence>
<dbReference type="RefSeq" id="WP_013121659.1">
    <property type="nucleotide sequence ID" value="NZ_LGTE01000006.1"/>
</dbReference>